<reference evidence="1" key="1">
    <citation type="submission" date="2019-04" db="EMBL/GenBank/DDBJ databases">
        <title>Genome assembly of Zosterops borbonicus 15179.</title>
        <authorList>
            <person name="Leroy T."/>
            <person name="Anselmetti Y."/>
            <person name="Tilak M.-K."/>
            <person name="Nabholz B."/>
        </authorList>
    </citation>
    <scope>NUCLEOTIDE SEQUENCE</scope>
    <source>
        <strain evidence="1">HGM_15179</strain>
        <tissue evidence="1">Muscle</tissue>
    </source>
</reference>
<gene>
    <name evidence="1" type="ORF">HGM15179_014498</name>
</gene>
<evidence type="ECO:0000313" key="1">
    <source>
        <dbReference type="EMBL" id="TRZ12609.1"/>
    </source>
</evidence>
<sequence length="118" mass="13213">MPAKSCRSLVDKKENGMQIDFTSPKCENLVIKWSNKQDVAHNALKTDGGKAILEGVVRDWNSLPTEVVDCGLSLEVFKRHLGLVMWFGALWVTGVVLREQLDWVIVEVFSNLDNSPSL</sequence>
<dbReference type="EMBL" id="SWJQ01000576">
    <property type="protein sequence ID" value="TRZ12609.1"/>
    <property type="molecule type" value="Genomic_DNA"/>
</dbReference>
<name>A0A8K1G6Y9_9PASS</name>
<accession>A0A8K1G6Y9</accession>
<comment type="caution">
    <text evidence="1">The sequence shown here is derived from an EMBL/GenBank/DDBJ whole genome shotgun (WGS) entry which is preliminary data.</text>
</comment>
<organism evidence="1 2">
    <name type="scientific">Zosterops borbonicus</name>
    <dbReference type="NCBI Taxonomy" id="364589"/>
    <lineage>
        <taxon>Eukaryota</taxon>
        <taxon>Metazoa</taxon>
        <taxon>Chordata</taxon>
        <taxon>Craniata</taxon>
        <taxon>Vertebrata</taxon>
        <taxon>Euteleostomi</taxon>
        <taxon>Archelosauria</taxon>
        <taxon>Archosauria</taxon>
        <taxon>Dinosauria</taxon>
        <taxon>Saurischia</taxon>
        <taxon>Theropoda</taxon>
        <taxon>Coelurosauria</taxon>
        <taxon>Aves</taxon>
        <taxon>Neognathae</taxon>
        <taxon>Neoaves</taxon>
        <taxon>Telluraves</taxon>
        <taxon>Australaves</taxon>
        <taxon>Passeriformes</taxon>
        <taxon>Sylvioidea</taxon>
        <taxon>Zosteropidae</taxon>
        <taxon>Zosterops</taxon>
    </lineage>
</organism>
<evidence type="ECO:0000313" key="2">
    <source>
        <dbReference type="Proteomes" id="UP000796761"/>
    </source>
</evidence>
<dbReference type="AlphaFoldDB" id="A0A8K1G6Y9"/>
<keyword evidence="2" id="KW-1185">Reference proteome</keyword>
<proteinExistence type="predicted"/>
<dbReference type="Proteomes" id="UP000796761">
    <property type="component" value="Unassembled WGS sequence"/>
</dbReference>
<protein>
    <submittedName>
        <fullName evidence="1">Uncharacterized protein</fullName>
    </submittedName>
</protein>